<evidence type="ECO:0000256" key="1">
    <source>
        <dbReference type="SAM" id="Phobius"/>
    </source>
</evidence>
<reference evidence="3" key="4">
    <citation type="journal article" date="2015" name="G3 (Bethesda)">
        <title>Genome sequences of three phytopathogenic species of the Magnaporthaceae family of fungi.</title>
        <authorList>
            <person name="Okagaki L.H."/>
            <person name="Nunes C.C."/>
            <person name="Sailsbery J."/>
            <person name="Clay B."/>
            <person name="Brown D."/>
            <person name="John T."/>
            <person name="Oh Y."/>
            <person name="Young N."/>
            <person name="Fitzgerald M."/>
            <person name="Haas B.J."/>
            <person name="Zeng Q."/>
            <person name="Young S."/>
            <person name="Adiconis X."/>
            <person name="Fan L."/>
            <person name="Levin J.Z."/>
            <person name="Mitchell T.K."/>
            <person name="Okubara P.A."/>
            <person name="Farman M.L."/>
            <person name="Kohn L.M."/>
            <person name="Birren B."/>
            <person name="Ma L.-J."/>
            <person name="Dean R.A."/>
        </authorList>
    </citation>
    <scope>NUCLEOTIDE SEQUENCE</scope>
    <source>
        <strain evidence="3">R3-111a-1</strain>
    </source>
</reference>
<name>J8UKZ0_GAET3</name>
<dbReference type="AlphaFoldDB" id="J8UKZ0"/>
<keyword evidence="1" id="KW-0472">Membrane</keyword>
<reference evidence="2" key="2">
    <citation type="submission" date="2010-07" db="EMBL/GenBank/DDBJ databases">
        <authorList>
            <consortium name="The Broad Institute Genome Sequencing Platform"/>
            <consortium name="Broad Institute Genome Sequencing Center for Infectious Disease"/>
            <person name="Ma L.-J."/>
            <person name="Dead R."/>
            <person name="Young S."/>
            <person name="Zeng Q."/>
            <person name="Koehrsen M."/>
            <person name="Alvarado L."/>
            <person name="Berlin A."/>
            <person name="Chapman S.B."/>
            <person name="Chen Z."/>
            <person name="Freedman E."/>
            <person name="Gellesch M."/>
            <person name="Goldberg J."/>
            <person name="Griggs A."/>
            <person name="Gujja S."/>
            <person name="Heilman E.R."/>
            <person name="Heiman D."/>
            <person name="Hepburn T."/>
            <person name="Howarth C."/>
            <person name="Jen D."/>
            <person name="Larson L."/>
            <person name="Mehta T."/>
            <person name="Neiman D."/>
            <person name="Pearson M."/>
            <person name="Roberts A."/>
            <person name="Saif S."/>
            <person name="Shea T."/>
            <person name="Shenoy N."/>
            <person name="Sisk P."/>
            <person name="Stolte C."/>
            <person name="Sykes S."/>
            <person name="Walk T."/>
            <person name="White J."/>
            <person name="Yandava C."/>
            <person name="Haas B."/>
            <person name="Nusbaum C."/>
            <person name="Birren B."/>
        </authorList>
    </citation>
    <scope>NUCLEOTIDE SEQUENCE</scope>
    <source>
        <strain evidence="2">R3-111a-1</strain>
    </source>
</reference>
<proteinExistence type="predicted"/>
<reference evidence="3" key="5">
    <citation type="submission" date="2018-04" db="UniProtKB">
        <authorList>
            <consortium name="EnsemblFungi"/>
        </authorList>
    </citation>
    <scope>IDENTIFICATION</scope>
    <source>
        <strain evidence="3">R3-111a-1</strain>
    </source>
</reference>
<keyword evidence="1" id="KW-0812">Transmembrane</keyword>
<evidence type="ECO:0000313" key="4">
    <source>
        <dbReference type="Proteomes" id="UP000006039"/>
    </source>
</evidence>
<dbReference type="VEuPathDB" id="FungiDB:GGTG_00551"/>
<reference evidence="4" key="1">
    <citation type="submission" date="2010-07" db="EMBL/GenBank/DDBJ databases">
        <title>The genome sequence of Gaeumannomyces graminis var. tritici strain R3-111a-1.</title>
        <authorList>
            <consortium name="The Broad Institute Genome Sequencing Platform"/>
            <person name="Ma L.-J."/>
            <person name="Dead R."/>
            <person name="Young S."/>
            <person name="Zeng Q."/>
            <person name="Koehrsen M."/>
            <person name="Alvarado L."/>
            <person name="Berlin A."/>
            <person name="Chapman S.B."/>
            <person name="Chen Z."/>
            <person name="Freedman E."/>
            <person name="Gellesch M."/>
            <person name="Goldberg J."/>
            <person name="Griggs A."/>
            <person name="Gujja S."/>
            <person name="Heilman E.R."/>
            <person name="Heiman D."/>
            <person name="Hepburn T."/>
            <person name="Howarth C."/>
            <person name="Jen D."/>
            <person name="Larson L."/>
            <person name="Mehta T."/>
            <person name="Neiman D."/>
            <person name="Pearson M."/>
            <person name="Roberts A."/>
            <person name="Saif S."/>
            <person name="Shea T."/>
            <person name="Shenoy N."/>
            <person name="Sisk P."/>
            <person name="Stolte C."/>
            <person name="Sykes S."/>
            <person name="Walk T."/>
            <person name="White J."/>
            <person name="Yandava C."/>
            <person name="Haas B."/>
            <person name="Nusbaum C."/>
            <person name="Birren B."/>
        </authorList>
    </citation>
    <scope>NUCLEOTIDE SEQUENCE [LARGE SCALE GENOMIC DNA]</scope>
    <source>
        <strain evidence="4">R3-111a-1</strain>
    </source>
</reference>
<dbReference type="EMBL" id="GL385395">
    <property type="protein sequence ID" value="EJT80556.1"/>
    <property type="molecule type" value="Genomic_DNA"/>
</dbReference>
<feature type="transmembrane region" description="Helical" evidence="1">
    <location>
        <begin position="12"/>
        <end position="37"/>
    </location>
</feature>
<accession>J8UKZ0</accession>
<keyword evidence="4" id="KW-1185">Reference proteome</keyword>
<evidence type="ECO:0000313" key="3">
    <source>
        <dbReference type="EnsemblFungi" id="EJT80556"/>
    </source>
</evidence>
<dbReference type="EnsemblFungi" id="EJT80556">
    <property type="protein sequence ID" value="EJT80556"/>
    <property type="gene ID" value="GGTG_00551"/>
</dbReference>
<protein>
    <submittedName>
        <fullName evidence="2 3">Uncharacterized protein</fullName>
    </submittedName>
</protein>
<feature type="non-terminal residue" evidence="2">
    <location>
        <position position="98"/>
    </location>
</feature>
<keyword evidence="1" id="KW-1133">Transmembrane helix</keyword>
<gene>
    <name evidence="3" type="primary">20341009</name>
    <name evidence="2" type="ORF">GGTG_00551</name>
</gene>
<dbReference type="GeneID" id="20341009"/>
<evidence type="ECO:0000313" key="2">
    <source>
        <dbReference type="EMBL" id="EJT80556.1"/>
    </source>
</evidence>
<dbReference type="Proteomes" id="UP000006039">
    <property type="component" value="Unassembled WGS sequence"/>
</dbReference>
<organism evidence="2">
    <name type="scientific">Gaeumannomyces tritici (strain R3-111a-1)</name>
    <name type="common">Wheat and barley take-all root rot fungus</name>
    <name type="synonym">Gaeumannomyces graminis var. tritici</name>
    <dbReference type="NCBI Taxonomy" id="644352"/>
    <lineage>
        <taxon>Eukaryota</taxon>
        <taxon>Fungi</taxon>
        <taxon>Dikarya</taxon>
        <taxon>Ascomycota</taxon>
        <taxon>Pezizomycotina</taxon>
        <taxon>Sordariomycetes</taxon>
        <taxon>Sordariomycetidae</taxon>
        <taxon>Magnaporthales</taxon>
        <taxon>Magnaporthaceae</taxon>
        <taxon>Gaeumannomyces</taxon>
    </lineage>
</organism>
<dbReference type="RefSeq" id="XP_009216565.1">
    <property type="nucleotide sequence ID" value="XM_009218301.1"/>
</dbReference>
<reference evidence="2" key="3">
    <citation type="submission" date="2010-09" db="EMBL/GenBank/DDBJ databases">
        <title>Annotation of Gaeumannomyces graminis var. tritici R3-111a-1.</title>
        <authorList>
            <consortium name="The Broad Institute Genome Sequencing Platform"/>
            <person name="Ma L.-J."/>
            <person name="Dead R."/>
            <person name="Young S.K."/>
            <person name="Zeng Q."/>
            <person name="Gargeya S."/>
            <person name="Fitzgerald M."/>
            <person name="Haas B."/>
            <person name="Abouelleil A."/>
            <person name="Alvarado L."/>
            <person name="Arachchi H.M."/>
            <person name="Berlin A."/>
            <person name="Brown A."/>
            <person name="Chapman S.B."/>
            <person name="Chen Z."/>
            <person name="Dunbar C."/>
            <person name="Freedman E."/>
            <person name="Gearin G."/>
            <person name="Gellesch M."/>
            <person name="Goldberg J."/>
            <person name="Griggs A."/>
            <person name="Gujja S."/>
            <person name="Heiman D."/>
            <person name="Howarth C."/>
            <person name="Larson L."/>
            <person name="Lui A."/>
            <person name="MacDonald P.J.P."/>
            <person name="Mehta T."/>
            <person name="Montmayeur A."/>
            <person name="Murphy C."/>
            <person name="Neiman D."/>
            <person name="Pearson M."/>
            <person name="Priest M."/>
            <person name="Roberts A."/>
            <person name="Saif S."/>
            <person name="Shea T."/>
            <person name="Shenoy N."/>
            <person name="Sisk P."/>
            <person name="Stolte C."/>
            <person name="Sykes S."/>
            <person name="Yandava C."/>
            <person name="Wortman J."/>
            <person name="Nusbaum C."/>
            <person name="Birren B."/>
        </authorList>
    </citation>
    <scope>NUCLEOTIDE SEQUENCE</scope>
    <source>
        <strain evidence="2">R3-111a-1</strain>
    </source>
</reference>
<sequence length="98" mass="11048">IIESAKSYLNLYTVLTVTFLFAFENKFVIVNVMGNILPNCRFFKHKRFSKSLEICGAFLVFCFNSPTAFSNVLNVASGVIINGAKSQMPFLNLLNPFR</sequence>